<organism evidence="1 2">
    <name type="scientific">Xanthomonas hortorum pv. vitians</name>
    <dbReference type="NCBI Taxonomy" id="83224"/>
    <lineage>
        <taxon>Bacteria</taxon>
        <taxon>Pseudomonadati</taxon>
        <taxon>Pseudomonadota</taxon>
        <taxon>Gammaproteobacteria</taxon>
        <taxon>Lysobacterales</taxon>
        <taxon>Lysobacteraceae</taxon>
        <taxon>Xanthomonas</taxon>
    </lineage>
</organism>
<reference evidence="1 2" key="1">
    <citation type="submission" date="2020-07" db="EMBL/GenBank/DDBJ databases">
        <authorList>
            <person name="Pothier F. J."/>
        </authorList>
    </citation>
    <scope>NUCLEOTIDE SEQUENCE [LARGE SCALE GENOMIC DNA]</scope>
    <source>
        <strain evidence="1 2">CFBP 498</strain>
    </source>
</reference>
<dbReference type="Proteomes" id="UP000515406">
    <property type="component" value="Chromosome"/>
</dbReference>
<sequence>MSLDRVRCAAIIAAATRLHVHSVVLQLKAASCLRAITPTGADAKCQR</sequence>
<evidence type="ECO:0000313" key="2">
    <source>
        <dbReference type="Proteomes" id="UP000515406"/>
    </source>
</evidence>
<gene>
    <name evidence="1" type="ORF">CFBP498_00270</name>
</gene>
<name>A0A6V7B728_9XANT</name>
<evidence type="ECO:0000313" key="1">
    <source>
        <dbReference type="EMBL" id="CAD0298062.1"/>
    </source>
</evidence>
<dbReference type="AlphaFoldDB" id="A0A6V7B728"/>
<keyword evidence="2" id="KW-1185">Reference proteome</keyword>
<protein>
    <submittedName>
        <fullName evidence="1">Uncharacterized protein</fullName>
    </submittedName>
</protein>
<dbReference type="EMBL" id="LR828257">
    <property type="protein sequence ID" value="CAD0298067.1"/>
    <property type="molecule type" value="Genomic_DNA"/>
</dbReference>
<accession>A0A6V7B728</accession>
<proteinExistence type="predicted"/>
<dbReference type="EMBL" id="LR828257">
    <property type="protein sequence ID" value="CAD0298062.1"/>
    <property type="molecule type" value="Genomic_DNA"/>
</dbReference>